<evidence type="ECO:0000256" key="3">
    <source>
        <dbReference type="RuleBase" id="RU366061"/>
    </source>
</evidence>
<sequence>MSKKKRKSTENKGGGGGGGDQNRQHRASPNDFLSPGPVSMSPHDIDDGYMMGEKKKKAQRMKHSNDAISHKDSDDRVFFDASKTSTYFEDVENSFKVDVIDEPSSAYAPKHSKNLTWSDVIRDGFKTVTPEDCAHWLFFPYSTDVFQSRIFERKCFVRKQSVTSKSGYEDLLTSEDIERWLKEKKLTYGTNVDVTSYKDGVRRTHNANDGFSNVSKNADYETVAKRFEEDGCSVRVLHPQRWSDKLWALLSNLENFWQSPTGCNAYWTPANSQGFAPHWDDIDAFVLQIEGRKRWRLYPTRDVSEKFPRFSSEEFSEEERKRLEEMKYVEVILEPGDVMYMPRGTIHEAFCITSEDENDGKKDESSLHLTISVNQRNTFADILEHVFSDALADAVNTNVELRRCPPRDFLRHLSRLDETDVNFLNSKKLLERCCNVVVENMMKNNVFAGSVEKLLGNLMRERVRPPKAHTRLTKASLGAKPSMSSKIGLVQKNCASLEDCDDGVVRLRTYINNDRKLHMEGASANILDADAYREASSCLKIDPEIEGDDLDALATVLYANYEDGVEVKDLPFDTDEEKMAFARRLIDTNAFCVL</sequence>
<dbReference type="Proteomes" id="UP000198341">
    <property type="component" value="Chromosome 10"/>
</dbReference>
<comment type="cofactor">
    <cofactor evidence="3">
        <name>Fe(2+)</name>
        <dbReference type="ChEBI" id="CHEBI:29033"/>
    </cofactor>
    <text evidence="3">Binds 1 Fe(2+) ion per subunit.</text>
</comment>
<feature type="region of interest" description="Disordered" evidence="4">
    <location>
        <begin position="1"/>
        <end position="58"/>
    </location>
</feature>
<keyword evidence="7" id="KW-1185">Reference proteome</keyword>
<dbReference type="Gene3D" id="3.90.930.40">
    <property type="match status" value="1"/>
</dbReference>
<evidence type="ECO:0000313" key="6">
    <source>
        <dbReference type="EMBL" id="CCO18035.1"/>
    </source>
</evidence>
<dbReference type="SUPFAM" id="SSF51197">
    <property type="entry name" value="Clavaminate synthase-like"/>
    <property type="match status" value="1"/>
</dbReference>
<dbReference type="RefSeq" id="XP_007510502.1">
    <property type="nucleotide sequence ID" value="XM_007510440.1"/>
</dbReference>
<dbReference type="Pfam" id="PF08007">
    <property type="entry name" value="JmjC_2"/>
    <property type="match status" value="1"/>
</dbReference>
<keyword evidence="1 3" id="KW-0479">Metal-binding</keyword>
<evidence type="ECO:0000256" key="4">
    <source>
        <dbReference type="SAM" id="MobiDB-lite"/>
    </source>
</evidence>
<dbReference type="KEGG" id="bpg:Bathy10g01340"/>
<dbReference type="GO" id="GO:0005506">
    <property type="term" value="F:iron ion binding"/>
    <property type="evidence" value="ECO:0007669"/>
    <property type="project" value="UniProtKB-UniRule"/>
</dbReference>
<keyword evidence="3" id="KW-0560">Oxidoreductase</keyword>
<organism evidence="6 7">
    <name type="scientific">Bathycoccus prasinos</name>
    <dbReference type="NCBI Taxonomy" id="41875"/>
    <lineage>
        <taxon>Eukaryota</taxon>
        <taxon>Viridiplantae</taxon>
        <taxon>Chlorophyta</taxon>
        <taxon>Mamiellophyceae</taxon>
        <taxon>Mamiellales</taxon>
        <taxon>Bathycoccaceae</taxon>
        <taxon>Bathycoccus</taxon>
    </lineage>
</organism>
<dbReference type="AlphaFoldDB" id="K8EZU4"/>
<keyword evidence="3" id="KW-0539">Nucleus</keyword>
<dbReference type="PANTHER" id="PTHR13096:SF8">
    <property type="entry name" value="RIBOSOMAL OXYGENASE 1"/>
    <property type="match status" value="1"/>
</dbReference>
<evidence type="ECO:0000256" key="2">
    <source>
        <dbReference type="ARBA" id="ARBA00023004"/>
    </source>
</evidence>
<dbReference type="GO" id="GO:0005730">
    <property type="term" value="C:nucleolus"/>
    <property type="evidence" value="ECO:0007669"/>
    <property type="project" value="TreeGrafter"/>
</dbReference>
<dbReference type="PANTHER" id="PTHR13096">
    <property type="entry name" value="MINA53 MYC INDUCED NUCLEAR ANTIGEN"/>
    <property type="match status" value="1"/>
</dbReference>
<dbReference type="Gene3D" id="1.10.10.1500">
    <property type="entry name" value="JmjC domain-containing ribosomal oxygenase (ROX), dimer domain"/>
    <property type="match status" value="1"/>
</dbReference>
<evidence type="ECO:0000256" key="1">
    <source>
        <dbReference type="ARBA" id="ARBA00022723"/>
    </source>
</evidence>
<dbReference type="Gene3D" id="2.60.120.650">
    <property type="entry name" value="Cupin"/>
    <property type="match status" value="1"/>
</dbReference>
<protein>
    <recommendedName>
        <fullName evidence="3">Bifunctional lysine-specific demethylase and histidyl-hydroxylase</fullName>
        <ecNumber evidence="3">1.14.11.-</ecNumber>
    </recommendedName>
</protein>
<dbReference type="InterPro" id="IPR039994">
    <property type="entry name" value="NO66-like"/>
</dbReference>
<dbReference type="EC" id="1.14.11.-" evidence="3"/>
<keyword evidence="3" id="KW-0223">Dioxygenase</keyword>
<accession>K8EZU4</accession>
<reference evidence="6 7" key="1">
    <citation type="submission" date="2011-10" db="EMBL/GenBank/DDBJ databases">
        <authorList>
            <person name="Genoscope - CEA"/>
        </authorList>
    </citation>
    <scope>NUCLEOTIDE SEQUENCE [LARGE SCALE GENOMIC DNA]</scope>
    <source>
        <strain evidence="6 7">RCC 1105</strain>
    </source>
</reference>
<keyword evidence="3" id="KW-0805">Transcription regulation</keyword>
<gene>
    <name evidence="6" type="ordered locus">Bathy10g01340</name>
</gene>
<evidence type="ECO:0000313" key="7">
    <source>
        <dbReference type="Proteomes" id="UP000198341"/>
    </source>
</evidence>
<dbReference type="OrthoDB" id="425950at2759"/>
<dbReference type="GO" id="GO:0032453">
    <property type="term" value="F:histone H3K4 demethylase activity"/>
    <property type="evidence" value="ECO:0007669"/>
    <property type="project" value="TreeGrafter"/>
</dbReference>
<keyword evidence="2 3" id="KW-0408">Iron</keyword>
<dbReference type="GeneID" id="19013211"/>
<keyword evidence="3" id="KW-0804">Transcription</keyword>
<dbReference type="GO" id="GO:0051864">
    <property type="term" value="F:histone H3K36 demethylase activity"/>
    <property type="evidence" value="ECO:0007669"/>
    <property type="project" value="TreeGrafter"/>
</dbReference>
<dbReference type="EMBL" id="FO082269">
    <property type="protein sequence ID" value="CCO18035.1"/>
    <property type="molecule type" value="Genomic_DNA"/>
</dbReference>
<comment type="function">
    <text evidence="3">Oxygenase that can act as both a histone lysine demethylase and a ribosomal histidine hydroxylase.</text>
</comment>
<dbReference type="PROSITE" id="PS51184">
    <property type="entry name" value="JMJC"/>
    <property type="match status" value="1"/>
</dbReference>
<proteinExistence type="inferred from homology"/>
<dbReference type="eggNOG" id="KOG3706">
    <property type="taxonomic scope" value="Eukaryota"/>
</dbReference>
<name>K8EZU4_9CHLO</name>
<evidence type="ECO:0000259" key="5">
    <source>
        <dbReference type="PROSITE" id="PS51184"/>
    </source>
</evidence>
<dbReference type="InterPro" id="IPR003347">
    <property type="entry name" value="JmjC_dom"/>
</dbReference>
<feature type="domain" description="JmjC" evidence="5">
    <location>
        <begin position="232"/>
        <end position="390"/>
    </location>
</feature>
<comment type="similarity">
    <text evidence="3">Belongs to the ROX family.</text>
</comment>
<comment type="subcellular location">
    <subcellularLocation>
        <location evidence="3">Nucleus</location>
    </subcellularLocation>
</comment>